<evidence type="ECO:0000256" key="3">
    <source>
        <dbReference type="ARBA" id="ARBA00004860"/>
    </source>
</evidence>
<dbReference type="CTD" id="108719274"/>
<dbReference type="GO" id="GO:0005506">
    <property type="term" value="F:iron ion binding"/>
    <property type="evidence" value="ECO:0007669"/>
    <property type="project" value="InterPro"/>
</dbReference>
<evidence type="ECO:0000313" key="17">
    <source>
        <dbReference type="Proteomes" id="UP000186698"/>
    </source>
</evidence>
<dbReference type="InterPro" id="IPR001128">
    <property type="entry name" value="Cyt_P450"/>
</dbReference>
<keyword evidence="9 13" id="KW-0408">Iron</keyword>
<sequence>MERAGRRRLSGTSQRSPLNHLPSSHGKVSVPEREFSKVVRLGSCSHSAAMLVIVLYTVTGLVLGGLLLLLVLLPRRQRREGEPPLENGWIPFIGLAFDIHKNALEFLISRQQKYGDIFTVHVGGKYITFIMDSTQFQYVIKHGKQLDFHEFANTMASRTFDYPRLTEAKFPDLNDKMNRIYKSMQGPALDKLTDSMMGNLQRVFRWKFSQATDWKVEKMYQFCCCIMFEASFMTLYGRDPIADGHKVISEIREKFTKFDAKFPYLVINIPIALLGATKKIREELIHFFFPNKMEKRSEMSKVVQERKNVLEEYELQDYDKAAHHFAFLWASVGNTIPATFWAMYYLVRHPAALAAVRDEIDHLLQSTGQRRGPEYDIHITREQLDSMVLLGSAIKESFRLCAASMNIRLVQEDFVLELEGNQTIRLRKDDLIALYPPALHMDPEIYEDPERYKYDRFVENGKEKTSFYKNGKKLKEYLMPFGSGVSKCPGRFFAMNEIKQFLAVLLIYVDMEFVERKAIGHDNSRSGLGILLPNSDIMFRFRLRALEL</sequence>
<evidence type="ECO:0000256" key="9">
    <source>
        <dbReference type="ARBA" id="ARBA00023004"/>
    </source>
</evidence>
<dbReference type="FunFam" id="1.10.630.10:FF:000244">
    <property type="entry name" value="Cytochrome P450 family 7 subfamily B member 1"/>
    <property type="match status" value="1"/>
</dbReference>
<keyword evidence="5 13" id="KW-0349">Heme</keyword>
<evidence type="ECO:0000313" key="19">
    <source>
        <dbReference type="Xenbase" id="XB-GENE-17331646"/>
    </source>
</evidence>
<dbReference type="InterPro" id="IPR024204">
    <property type="entry name" value="Cyt_P450_CYP7A1-type"/>
</dbReference>
<comment type="subcellular location">
    <subcellularLocation>
        <location evidence="2">Endoplasmic reticulum membrane</location>
    </subcellularLocation>
</comment>
<evidence type="ECO:0000256" key="4">
    <source>
        <dbReference type="ARBA" id="ARBA00010617"/>
    </source>
</evidence>
<proteinExistence type="inferred from homology"/>
<evidence type="ECO:0000256" key="13">
    <source>
        <dbReference type="PIRSR" id="PIRSR000047-1"/>
    </source>
</evidence>
<name>A0A8J0VPB7_XENLA</name>
<reference evidence="18" key="1">
    <citation type="submission" date="2025-08" db="UniProtKB">
        <authorList>
            <consortium name="RefSeq"/>
        </authorList>
    </citation>
    <scope>IDENTIFICATION</scope>
    <source>
        <strain evidence="18">J_2021</strain>
        <tissue evidence="18">Erythrocytes</tissue>
    </source>
</reference>
<accession>A0A8J0VPB7</accession>
<keyword evidence="10" id="KW-0443">Lipid metabolism</keyword>
<feature type="binding site" description="axial binding residue" evidence="13">
    <location>
        <position position="488"/>
    </location>
    <ligand>
        <name>heme</name>
        <dbReference type="ChEBI" id="CHEBI:30413"/>
    </ligand>
    <ligandPart>
        <name>Fe</name>
        <dbReference type="ChEBI" id="CHEBI:18248"/>
    </ligandPart>
</feature>
<feature type="binding site" evidence="14">
    <location>
        <position position="334"/>
    </location>
    <ligand>
        <name>substrate</name>
    </ligand>
</feature>
<dbReference type="InterPro" id="IPR002403">
    <property type="entry name" value="Cyt_P450_E_grp-IV"/>
</dbReference>
<dbReference type="InterPro" id="IPR050529">
    <property type="entry name" value="CYP450_sterol_14alpha_dmase"/>
</dbReference>
<evidence type="ECO:0000256" key="11">
    <source>
        <dbReference type="ARBA" id="ARBA00023136"/>
    </source>
</evidence>
<keyword evidence="6 13" id="KW-0479">Metal-binding</keyword>
<dbReference type="Gene3D" id="1.10.630.10">
    <property type="entry name" value="Cytochrome P450"/>
    <property type="match status" value="1"/>
</dbReference>
<evidence type="ECO:0000256" key="1">
    <source>
        <dbReference type="ARBA" id="ARBA00001971"/>
    </source>
</evidence>
<feature type="transmembrane region" description="Helical" evidence="16">
    <location>
        <begin position="48"/>
        <end position="73"/>
    </location>
</feature>
<evidence type="ECO:0000256" key="7">
    <source>
        <dbReference type="ARBA" id="ARBA00022824"/>
    </source>
</evidence>
<protein>
    <submittedName>
        <fullName evidence="18">Cytochrome P450 7B1</fullName>
    </submittedName>
</protein>
<dbReference type="OrthoDB" id="6692864at2759"/>
<dbReference type="PANTHER" id="PTHR24304">
    <property type="entry name" value="CYTOCHROME P450 FAMILY 7"/>
    <property type="match status" value="1"/>
</dbReference>
<keyword evidence="16" id="KW-0812">Transmembrane</keyword>
<evidence type="ECO:0000256" key="10">
    <source>
        <dbReference type="ARBA" id="ARBA00023098"/>
    </source>
</evidence>
<dbReference type="GO" id="GO:0042632">
    <property type="term" value="P:cholesterol homeostasis"/>
    <property type="evidence" value="ECO:0000318"/>
    <property type="project" value="GO_Central"/>
</dbReference>
<gene>
    <name evidence="18 19" type="primary">cyp7b1.L</name>
</gene>
<dbReference type="CDD" id="cd20632">
    <property type="entry name" value="CYP7B1"/>
    <property type="match status" value="1"/>
</dbReference>
<keyword evidence="12" id="KW-0753">Steroid metabolism</keyword>
<dbReference type="AGR" id="Xenbase:XB-GENE-17331646"/>
<dbReference type="AlphaFoldDB" id="A0A8J0VPB7"/>
<dbReference type="GO" id="GO:0006699">
    <property type="term" value="P:bile acid biosynthetic process"/>
    <property type="evidence" value="ECO:0000318"/>
    <property type="project" value="GO_Central"/>
</dbReference>
<dbReference type="GO" id="GO:0008395">
    <property type="term" value="F:steroid hydroxylase activity"/>
    <property type="evidence" value="ECO:0000318"/>
    <property type="project" value="GO_Central"/>
</dbReference>
<dbReference type="InterPro" id="IPR036396">
    <property type="entry name" value="Cyt_P450_sf"/>
</dbReference>
<keyword evidence="16" id="KW-1133">Transmembrane helix</keyword>
<feature type="region of interest" description="Disordered" evidence="15">
    <location>
        <begin position="1"/>
        <end position="29"/>
    </location>
</feature>
<dbReference type="RefSeq" id="XP_018123534.1">
    <property type="nucleotide sequence ID" value="XM_018268045.2"/>
</dbReference>
<dbReference type="KEGG" id="xla:108719274"/>
<dbReference type="PRINTS" id="PR00465">
    <property type="entry name" value="EP450IV"/>
</dbReference>
<dbReference type="PANTHER" id="PTHR24304:SF0">
    <property type="entry name" value="CYTOCHROME P450 7B1"/>
    <property type="match status" value="1"/>
</dbReference>
<keyword evidence="8" id="KW-0560">Oxidoreductase</keyword>
<evidence type="ECO:0000256" key="6">
    <source>
        <dbReference type="ARBA" id="ARBA00022723"/>
    </source>
</evidence>
<dbReference type="GO" id="GO:0005789">
    <property type="term" value="C:endoplasmic reticulum membrane"/>
    <property type="evidence" value="ECO:0007669"/>
    <property type="project" value="UniProtKB-SubCell"/>
</dbReference>
<dbReference type="Xenbase" id="XB-GENE-17331646">
    <property type="gene designation" value="cyp7b1.L"/>
</dbReference>
<comment type="cofactor">
    <cofactor evidence="1 13">
        <name>heme</name>
        <dbReference type="ChEBI" id="CHEBI:30413"/>
    </cofactor>
</comment>
<dbReference type="GeneID" id="108719274"/>
<evidence type="ECO:0000256" key="2">
    <source>
        <dbReference type="ARBA" id="ARBA00004586"/>
    </source>
</evidence>
<evidence type="ECO:0000256" key="15">
    <source>
        <dbReference type="SAM" id="MobiDB-lite"/>
    </source>
</evidence>
<dbReference type="GO" id="GO:0020037">
    <property type="term" value="F:heme binding"/>
    <property type="evidence" value="ECO:0007669"/>
    <property type="project" value="InterPro"/>
</dbReference>
<comment type="pathway">
    <text evidence="3">Lipid metabolism; bile acid biosynthesis.</text>
</comment>
<keyword evidence="7" id="KW-0256">Endoplasmic reticulum</keyword>
<dbReference type="Proteomes" id="UP000186698">
    <property type="component" value="Chromosome 6L"/>
</dbReference>
<evidence type="ECO:0000256" key="12">
    <source>
        <dbReference type="ARBA" id="ARBA00023221"/>
    </source>
</evidence>
<evidence type="ECO:0000313" key="18">
    <source>
        <dbReference type="RefSeq" id="XP_018123534.1"/>
    </source>
</evidence>
<evidence type="ECO:0000256" key="5">
    <source>
        <dbReference type="ARBA" id="ARBA00022617"/>
    </source>
</evidence>
<evidence type="ECO:0000256" key="8">
    <source>
        <dbReference type="ARBA" id="ARBA00023002"/>
    </source>
</evidence>
<dbReference type="Pfam" id="PF00067">
    <property type="entry name" value="p450"/>
    <property type="match status" value="1"/>
</dbReference>
<organism evidence="17 18">
    <name type="scientific">Xenopus laevis</name>
    <name type="common">African clawed frog</name>
    <dbReference type="NCBI Taxonomy" id="8355"/>
    <lineage>
        <taxon>Eukaryota</taxon>
        <taxon>Metazoa</taxon>
        <taxon>Chordata</taxon>
        <taxon>Craniata</taxon>
        <taxon>Vertebrata</taxon>
        <taxon>Euteleostomi</taxon>
        <taxon>Amphibia</taxon>
        <taxon>Batrachia</taxon>
        <taxon>Anura</taxon>
        <taxon>Pipoidea</taxon>
        <taxon>Pipidae</taxon>
        <taxon>Xenopodinae</taxon>
        <taxon>Xenopus</taxon>
        <taxon>Xenopus</taxon>
    </lineage>
</organism>
<dbReference type="SUPFAM" id="SSF48264">
    <property type="entry name" value="Cytochrome P450"/>
    <property type="match status" value="1"/>
</dbReference>
<dbReference type="PIRSF" id="PIRSF000047">
    <property type="entry name" value="Cytochrome_CYPVIIA1"/>
    <property type="match status" value="1"/>
</dbReference>
<comment type="similarity">
    <text evidence="4">Belongs to the cytochrome P450 family.</text>
</comment>
<keyword evidence="17" id="KW-1185">Reference proteome</keyword>
<keyword evidence="11 16" id="KW-0472">Membrane</keyword>
<dbReference type="GO" id="GO:0008396">
    <property type="term" value="F:oxysterol 7-alpha-hydroxylase activity"/>
    <property type="evidence" value="ECO:0007669"/>
    <property type="project" value="TreeGrafter"/>
</dbReference>
<feature type="binding site" evidence="14">
    <location>
        <position position="158"/>
    </location>
    <ligand>
        <name>substrate</name>
    </ligand>
</feature>
<evidence type="ECO:0000256" key="16">
    <source>
        <dbReference type="SAM" id="Phobius"/>
    </source>
</evidence>
<evidence type="ECO:0000256" key="14">
    <source>
        <dbReference type="PIRSR" id="PIRSR000047-2"/>
    </source>
</evidence>